<evidence type="ECO:0000313" key="4">
    <source>
        <dbReference type="EMBL" id="CAG9864132.1"/>
    </source>
</evidence>
<keyword evidence="5" id="KW-1185">Reference proteome</keyword>
<sequence>MANVALKKWNHALNWKKNESILEIGMGPGYNSEKSLIPLIPKDYNEFIGSDVSKEMLDYLNKNCLIPKSKFVFLDVMNEPPVEYQNRFDHIFGFTVMHRLIKPRNGFASVFKMLKPGGTAFLTFFDRAPIDDVFDRMRFNTLWNKYKQGEMVSTHYYTEDPYKEYIKDIEAAGFEKYWLDKDEMTYVFGSSEECYNLLTSVNTSMAYIPKELHEKYSEDLRKELDRGVQFTKIYKNGQETFELKFNQLILIGNKL</sequence>
<dbReference type="PANTHER" id="PTHR43861:SF1">
    <property type="entry name" value="TRANS-ACONITATE 2-METHYLTRANSFERASE"/>
    <property type="match status" value="1"/>
</dbReference>
<keyword evidence="1" id="KW-0489">Methyltransferase</keyword>
<dbReference type="OrthoDB" id="66144at2759"/>
<name>A0A9N9TVA3_PHYSR</name>
<dbReference type="Pfam" id="PF13649">
    <property type="entry name" value="Methyltransf_25"/>
    <property type="match status" value="1"/>
</dbReference>
<reference evidence="4" key="1">
    <citation type="submission" date="2022-01" db="EMBL/GenBank/DDBJ databases">
        <authorList>
            <person name="King R."/>
        </authorList>
    </citation>
    <scope>NUCLEOTIDE SEQUENCE</scope>
</reference>
<evidence type="ECO:0000313" key="5">
    <source>
        <dbReference type="Proteomes" id="UP001153712"/>
    </source>
</evidence>
<dbReference type="SUPFAM" id="SSF53335">
    <property type="entry name" value="S-adenosyl-L-methionine-dependent methyltransferases"/>
    <property type="match status" value="1"/>
</dbReference>
<evidence type="ECO:0000256" key="2">
    <source>
        <dbReference type="ARBA" id="ARBA00022679"/>
    </source>
</evidence>
<dbReference type="Proteomes" id="UP001153712">
    <property type="component" value="Chromosome 7"/>
</dbReference>
<dbReference type="EMBL" id="OU900100">
    <property type="protein sequence ID" value="CAG9864132.1"/>
    <property type="molecule type" value="Genomic_DNA"/>
</dbReference>
<evidence type="ECO:0000256" key="1">
    <source>
        <dbReference type="ARBA" id="ARBA00022603"/>
    </source>
</evidence>
<dbReference type="GO" id="GO:0032259">
    <property type="term" value="P:methylation"/>
    <property type="evidence" value="ECO:0007669"/>
    <property type="project" value="UniProtKB-KW"/>
</dbReference>
<dbReference type="InterPro" id="IPR041698">
    <property type="entry name" value="Methyltransf_25"/>
</dbReference>
<dbReference type="AlphaFoldDB" id="A0A9N9TVA3"/>
<gene>
    <name evidence="4" type="ORF">PHYEVI_LOCUS10389</name>
</gene>
<proteinExistence type="predicted"/>
<dbReference type="PANTHER" id="PTHR43861">
    <property type="entry name" value="TRANS-ACONITATE 2-METHYLTRANSFERASE-RELATED"/>
    <property type="match status" value="1"/>
</dbReference>
<dbReference type="CDD" id="cd02440">
    <property type="entry name" value="AdoMet_MTases"/>
    <property type="match status" value="1"/>
</dbReference>
<accession>A0A9N9TVA3</accession>
<dbReference type="Gene3D" id="3.40.50.150">
    <property type="entry name" value="Vaccinia Virus protein VP39"/>
    <property type="match status" value="1"/>
</dbReference>
<evidence type="ECO:0000259" key="3">
    <source>
        <dbReference type="Pfam" id="PF13649"/>
    </source>
</evidence>
<keyword evidence="2" id="KW-0808">Transferase</keyword>
<protein>
    <recommendedName>
        <fullName evidence="3">Methyltransferase domain-containing protein</fullName>
    </recommendedName>
</protein>
<dbReference type="InterPro" id="IPR029063">
    <property type="entry name" value="SAM-dependent_MTases_sf"/>
</dbReference>
<organism evidence="4 5">
    <name type="scientific">Phyllotreta striolata</name>
    <name type="common">Striped flea beetle</name>
    <name type="synonym">Crioceris striolata</name>
    <dbReference type="NCBI Taxonomy" id="444603"/>
    <lineage>
        <taxon>Eukaryota</taxon>
        <taxon>Metazoa</taxon>
        <taxon>Ecdysozoa</taxon>
        <taxon>Arthropoda</taxon>
        <taxon>Hexapoda</taxon>
        <taxon>Insecta</taxon>
        <taxon>Pterygota</taxon>
        <taxon>Neoptera</taxon>
        <taxon>Endopterygota</taxon>
        <taxon>Coleoptera</taxon>
        <taxon>Polyphaga</taxon>
        <taxon>Cucujiformia</taxon>
        <taxon>Chrysomeloidea</taxon>
        <taxon>Chrysomelidae</taxon>
        <taxon>Galerucinae</taxon>
        <taxon>Alticini</taxon>
        <taxon>Phyllotreta</taxon>
    </lineage>
</organism>
<feature type="domain" description="Methyltransferase" evidence="3">
    <location>
        <begin position="21"/>
        <end position="118"/>
    </location>
</feature>
<dbReference type="GO" id="GO:0008168">
    <property type="term" value="F:methyltransferase activity"/>
    <property type="evidence" value="ECO:0007669"/>
    <property type="project" value="UniProtKB-KW"/>
</dbReference>